<evidence type="ECO:0000313" key="3">
    <source>
        <dbReference type="Proteomes" id="UP001221898"/>
    </source>
</evidence>
<evidence type="ECO:0000256" key="1">
    <source>
        <dbReference type="SAM" id="MobiDB-lite"/>
    </source>
</evidence>
<dbReference type="Proteomes" id="UP001221898">
    <property type="component" value="Unassembled WGS sequence"/>
</dbReference>
<keyword evidence="3" id="KW-1185">Reference proteome</keyword>
<protein>
    <submittedName>
        <fullName evidence="2">Uncharacterized protein</fullName>
    </submittedName>
</protein>
<dbReference type="AlphaFoldDB" id="A0AAD7RT40"/>
<sequence>MDLMTPQEQIRSLVEKIVFLIGERVTLTASTPRLVIKSILDNDGRIMMSPCTLNPSVAELIRLVEDLSSLAGISAHNMWLFMTWRAEVLNSHLLAFVTDVRAKKGLVGGLEKEVGGLEKEGAKAAAAMVNEVGGAVGAAAEMVVGVAAEVGVAIAQEEKMVPAEAGEPIMMMTTMYGEVAQMDLMSPQDQIRSLVEQIVHLIGERVTLTASTPRLVIKSILDNDGRIMMSPCTLNPSVAELIRLVEDLSSLAGISAHSMWLFMTWRAEVLNSHLLAFVTDVMMMTTMYGEVAQMDLMSPQDQIRSLVVQIVHLNWAIAQAEKMVPAEAGEPNMIPAEAGEPSMMITTMYDATATAEESGNTDGEGGLSVAEGQTLKGSWREASGSLATPVSSLKSPLFGRGLNAA</sequence>
<feature type="region of interest" description="Disordered" evidence="1">
    <location>
        <begin position="355"/>
        <end position="374"/>
    </location>
</feature>
<reference evidence="2" key="1">
    <citation type="journal article" date="2023" name="Science">
        <title>Genome structures resolve the early diversification of teleost fishes.</title>
        <authorList>
            <person name="Parey E."/>
            <person name="Louis A."/>
            <person name="Montfort J."/>
            <person name="Bouchez O."/>
            <person name="Roques C."/>
            <person name="Iampietro C."/>
            <person name="Lluch J."/>
            <person name="Castinel A."/>
            <person name="Donnadieu C."/>
            <person name="Desvignes T."/>
            <person name="Floi Bucao C."/>
            <person name="Jouanno E."/>
            <person name="Wen M."/>
            <person name="Mejri S."/>
            <person name="Dirks R."/>
            <person name="Jansen H."/>
            <person name="Henkel C."/>
            <person name="Chen W.J."/>
            <person name="Zahm M."/>
            <person name="Cabau C."/>
            <person name="Klopp C."/>
            <person name="Thompson A.W."/>
            <person name="Robinson-Rechavi M."/>
            <person name="Braasch I."/>
            <person name="Lecointre G."/>
            <person name="Bobe J."/>
            <person name="Postlethwait J.H."/>
            <person name="Berthelot C."/>
            <person name="Roest Crollius H."/>
            <person name="Guiguen Y."/>
        </authorList>
    </citation>
    <scope>NUCLEOTIDE SEQUENCE</scope>
    <source>
        <strain evidence="2">NC1722</strain>
    </source>
</reference>
<dbReference type="EMBL" id="JAINUG010000177">
    <property type="protein sequence ID" value="KAJ8389858.1"/>
    <property type="molecule type" value="Genomic_DNA"/>
</dbReference>
<comment type="caution">
    <text evidence="2">The sequence shown here is derived from an EMBL/GenBank/DDBJ whole genome shotgun (WGS) entry which is preliminary data.</text>
</comment>
<evidence type="ECO:0000313" key="2">
    <source>
        <dbReference type="EMBL" id="KAJ8389858.1"/>
    </source>
</evidence>
<accession>A0AAD7RT40</accession>
<gene>
    <name evidence="2" type="ORF">AAFF_G00113270</name>
</gene>
<name>A0AAD7RT40_9TELE</name>
<proteinExistence type="predicted"/>
<organism evidence="2 3">
    <name type="scientific">Aldrovandia affinis</name>
    <dbReference type="NCBI Taxonomy" id="143900"/>
    <lineage>
        <taxon>Eukaryota</taxon>
        <taxon>Metazoa</taxon>
        <taxon>Chordata</taxon>
        <taxon>Craniata</taxon>
        <taxon>Vertebrata</taxon>
        <taxon>Euteleostomi</taxon>
        <taxon>Actinopterygii</taxon>
        <taxon>Neopterygii</taxon>
        <taxon>Teleostei</taxon>
        <taxon>Notacanthiformes</taxon>
        <taxon>Halosauridae</taxon>
        <taxon>Aldrovandia</taxon>
    </lineage>
</organism>